<sequence>MMSSEQTAFRAIVTVALLAALVVAPAAAQRTVSTGNTIYVGEEDLNVTAVFPGTTSGYLVHFSSPTDRTVVGAPISVVATSSFDLTATAVGQNTGIWYAFATPDYTGAPIGDVLVQTPSTNLRVLLGSTGTTSVDGQSITRSSAIRFRVDHNLAGLGTGTNDPNYNTIEVRLTTPGGGTVTTFGGESLRLQLTGQWTETNPINLTGAMVGTYTARGVWPTAAGLGTEYNTNAVTFQVSSGAVGITSNKDTVVRGNSFTVTITGESGQDYFLTLQNPGEQPPTFRANQVGVTPNTATNATVRTTAAGTRSVELTSTRATREASYTLRVTDPRDPSRYDEVRVRVETGTVTVTASGTGVYYIGEEITFSGTNTDSDTVYLFMTGPNLGTRGVHLLGTLNPVVNGSAASFVNVDVEADDTWSYRWVTHGVTRLLDSGGYTIYAVSAPHDKDNLANVAYAARIIQLRPGFVTATMSSTIVAKGDDVTITGTAQGNPANVRIWVFGPYYYGGANGALGVQTVSVESDGSFKYNVLNTENLVAGQYFVVVQHPMGTSFEVAQGDVNARQNASSIYRADQTGATSVFVANLVTLQASEAANTLINALDSPYANDAYTKLTFFLLSGDDPAPPSGDNLTLSAGWNFVSIPRPLAAGNDTAAIFAGVDADGHSALRYDTANRSWTALQKTDRLAPLEGFWVYSAAPVTVPLTFSTDSLLPPAERTLAPGWNAVGITGTAPATARDALYSVNAQWTTLIGYDAGKQAFETGIVNGGSGAYADTRSVHPGRGYWLYMTGPGTLCAIGA</sequence>
<feature type="domain" description="DUF3821" evidence="1">
    <location>
        <begin position="35"/>
        <end position="186"/>
    </location>
</feature>
<evidence type="ECO:0000259" key="1">
    <source>
        <dbReference type="Pfam" id="PF12863"/>
    </source>
</evidence>
<dbReference type="InterPro" id="IPR024277">
    <property type="entry name" value="DUF3821"/>
</dbReference>
<dbReference type="EMBL" id="WBKO01000001">
    <property type="protein sequence ID" value="MDV2481148.1"/>
    <property type="molecule type" value="Genomic_DNA"/>
</dbReference>
<evidence type="ECO:0000313" key="2">
    <source>
        <dbReference type="EMBL" id="MDV2481148.1"/>
    </source>
</evidence>
<reference evidence="2 3" key="1">
    <citation type="submission" date="2019-10" db="EMBL/GenBank/DDBJ databases">
        <title>Isolation and characterization of Methanoculleus sp. Wushi-C6 from a hot spring well.</title>
        <authorList>
            <person name="Chen S.-C."/>
            <person name="Lan Z.-H."/>
            <person name="You Y.-T."/>
            <person name="Lai M.-C."/>
        </authorList>
    </citation>
    <scope>NUCLEOTIDE SEQUENCE [LARGE SCALE GENOMIC DNA]</scope>
    <source>
        <strain evidence="2 3">Wushi-C6</strain>
    </source>
</reference>
<protein>
    <submittedName>
        <fullName evidence="2">DUF3821 domain-containing protein</fullName>
    </submittedName>
</protein>
<accession>A0ABU3WZC2</accession>
<evidence type="ECO:0000313" key="3">
    <source>
        <dbReference type="Proteomes" id="UP001281203"/>
    </source>
</evidence>
<gene>
    <name evidence="2" type="ORF">F8E02_03805</name>
</gene>
<name>A0ABU3WZC2_9EURY</name>
<keyword evidence="3" id="KW-1185">Reference proteome</keyword>
<organism evidence="2 3">
    <name type="scientific">Methanoculleus caldifontis</name>
    <dbReference type="NCBI Taxonomy" id="2651577"/>
    <lineage>
        <taxon>Archaea</taxon>
        <taxon>Methanobacteriati</taxon>
        <taxon>Methanobacteriota</taxon>
        <taxon>Stenosarchaea group</taxon>
        <taxon>Methanomicrobia</taxon>
        <taxon>Methanomicrobiales</taxon>
        <taxon>Methanomicrobiaceae</taxon>
        <taxon>Methanoculleus</taxon>
    </lineage>
</organism>
<dbReference type="Pfam" id="PF12863">
    <property type="entry name" value="DUF3821"/>
    <property type="match status" value="1"/>
</dbReference>
<comment type="caution">
    <text evidence="2">The sequence shown here is derived from an EMBL/GenBank/DDBJ whole genome shotgun (WGS) entry which is preliminary data.</text>
</comment>
<dbReference type="Proteomes" id="UP001281203">
    <property type="component" value="Unassembled WGS sequence"/>
</dbReference>
<proteinExistence type="predicted"/>